<evidence type="ECO:0000313" key="5">
    <source>
        <dbReference type="Proteomes" id="UP000823858"/>
    </source>
</evidence>
<dbReference type="Gene3D" id="3.40.50.1820">
    <property type="entry name" value="alpha/beta hydrolase"/>
    <property type="match status" value="1"/>
</dbReference>
<evidence type="ECO:0000313" key="4">
    <source>
        <dbReference type="EMBL" id="HJC84914.1"/>
    </source>
</evidence>
<feature type="domain" description="Serine aminopeptidase S33" evidence="3">
    <location>
        <begin position="40"/>
        <end position="272"/>
    </location>
</feature>
<dbReference type="EMBL" id="DWVP01000013">
    <property type="protein sequence ID" value="HJC84914.1"/>
    <property type="molecule type" value="Genomic_DNA"/>
</dbReference>
<comment type="caution">
    <text evidence="4">The sequence shown here is derived from an EMBL/GenBank/DDBJ whole genome shotgun (WGS) entry which is preliminary data.</text>
</comment>
<organism evidence="4 5">
    <name type="scientific">Candidatus Corynebacterium faecigallinarum</name>
    <dbReference type="NCBI Taxonomy" id="2838528"/>
    <lineage>
        <taxon>Bacteria</taxon>
        <taxon>Bacillati</taxon>
        <taxon>Actinomycetota</taxon>
        <taxon>Actinomycetes</taxon>
        <taxon>Mycobacteriales</taxon>
        <taxon>Corynebacteriaceae</taxon>
        <taxon>Corynebacterium</taxon>
    </lineage>
</organism>
<evidence type="ECO:0000256" key="2">
    <source>
        <dbReference type="ARBA" id="ARBA00022801"/>
    </source>
</evidence>
<evidence type="ECO:0000256" key="1">
    <source>
        <dbReference type="ARBA" id="ARBA00008645"/>
    </source>
</evidence>
<gene>
    <name evidence="4" type="ORF">H9751_05120</name>
</gene>
<sequence>MSSFCSVHYTKRDDTTFPSGDSGCAAWLYRPAHIESDDSSPRPIVVMAHGLGGVKEMRLDAFAERFTEAGYLCLVFDYRHFGASGGSPRQLLSVRRQREDWKAAVPHARTIDGSDPERVIVWGTSFGGGHAMATAADDPSIAAAVAQCPFTSGLSSSLAIPTLTAAKIGVLAVRDIVANLRGKDPVMVPAYAGPGETALMSAPDVVAGCEALIPDGYDLDNAITARFALDIIRSFPGSRLKDVTCPIYVAVCTQDSVAPPGPTTRYLEKAPTAEPVFLDENHFSIDVGEALENNVAQQLEFLARHVPAN</sequence>
<evidence type="ECO:0000259" key="3">
    <source>
        <dbReference type="Pfam" id="PF12146"/>
    </source>
</evidence>
<dbReference type="Proteomes" id="UP000823858">
    <property type="component" value="Unassembled WGS sequence"/>
</dbReference>
<proteinExistence type="inferred from homology"/>
<comment type="similarity">
    <text evidence="1">Belongs to the AB hydrolase superfamily.</text>
</comment>
<dbReference type="SUPFAM" id="SSF53474">
    <property type="entry name" value="alpha/beta-Hydrolases"/>
    <property type="match status" value="1"/>
</dbReference>
<dbReference type="PANTHER" id="PTHR22946">
    <property type="entry name" value="DIENELACTONE HYDROLASE DOMAIN-CONTAINING PROTEIN-RELATED"/>
    <property type="match status" value="1"/>
</dbReference>
<reference evidence="4" key="2">
    <citation type="submission" date="2021-04" db="EMBL/GenBank/DDBJ databases">
        <authorList>
            <person name="Gilroy R."/>
        </authorList>
    </citation>
    <scope>NUCLEOTIDE SEQUENCE</scope>
    <source>
        <strain evidence="4">ChiHjej13B12-4958</strain>
    </source>
</reference>
<dbReference type="GO" id="GO:0052689">
    <property type="term" value="F:carboxylic ester hydrolase activity"/>
    <property type="evidence" value="ECO:0007669"/>
    <property type="project" value="UniProtKB-ARBA"/>
</dbReference>
<reference evidence="4" key="1">
    <citation type="journal article" date="2021" name="PeerJ">
        <title>Extensive microbial diversity within the chicken gut microbiome revealed by metagenomics and culture.</title>
        <authorList>
            <person name="Gilroy R."/>
            <person name="Ravi A."/>
            <person name="Getino M."/>
            <person name="Pursley I."/>
            <person name="Horton D.L."/>
            <person name="Alikhan N.F."/>
            <person name="Baker D."/>
            <person name="Gharbi K."/>
            <person name="Hall N."/>
            <person name="Watson M."/>
            <person name="Adriaenssens E.M."/>
            <person name="Foster-Nyarko E."/>
            <person name="Jarju S."/>
            <person name="Secka A."/>
            <person name="Antonio M."/>
            <person name="Oren A."/>
            <person name="Chaudhuri R.R."/>
            <person name="La Ragione R."/>
            <person name="Hildebrand F."/>
            <person name="Pallen M.J."/>
        </authorList>
    </citation>
    <scope>NUCLEOTIDE SEQUENCE</scope>
    <source>
        <strain evidence="4">ChiHjej13B12-4958</strain>
    </source>
</reference>
<dbReference type="InterPro" id="IPR029058">
    <property type="entry name" value="AB_hydrolase_fold"/>
</dbReference>
<accession>A0A9D2TQC3</accession>
<name>A0A9D2TQC3_9CORY</name>
<dbReference type="InterPro" id="IPR022742">
    <property type="entry name" value="Hydrolase_4"/>
</dbReference>
<dbReference type="Pfam" id="PF12146">
    <property type="entry name" value="Hydrolase_4"/>
    <property type="match status" value="1"/>
</dbReference>
<dbReference type="PANTHER" id="PTHR22946:SF9">
    <property type="entry name" value="POLYKETIDE TRANSFERASE AF380"/>
    <property type="match status" value="1"/>
</dbReference>
<protein>
    <submittedName>
        <fullName evidence="4">Lysophospholipase</fullName>
    </submittedName>
</protein>
<dbReference type="AlphaFoldDB" id="A0A9D2TQC3"/>
<keyword evidence="2" id="KW-0378">Hydrolase</keyword>
<dbReference type="InterPro" id="IPR050261">
    <property type="entry name" value="FrsA_esterase"/>
</dbReference>